<dbReference type="PROSITE" id="PS50042">
    <property type="entry name" value="CNMP_BINDING_3"/>
    <property type="match status" value="1"/>
</dbReference>
<dbReference type="AlphaFoldDB" id="A0A369CF67"/>
<dbReference type="Gene3D" id="1.10.10.10">
    <property type="entry name" value="Winged helix-like DNA-binding domain superfamily/Winged helix DNA-binding domain"/>
    <property type="match status" value="1"/>
</dbReference>
<dbReference type="InterPro" id="IPR014710">
    <property type="entry name" value="RmlC-like_jellyroll"/>
</dbReference>
<dbReference type="PANTHER" id="PTHR24567:SF74">
    <property type="entry name" value="HTH-TYPE TRANSCRIPTIONAL REGULATOR ARCR"/>
    <property type="match status" value="1"/>
</dbReference>
<comment type="caution">
    <text evidence="6">The sequence shown here is derived from an EMBL/GenBank/DDBJ whole genome shotgun (WGS) entry which is preliminary data.</text>
</comment>
<dbReference type="Pfam" id="PF00027">
    <property type="entry name" value="cNMP_binding"/>
    <property type="match status" value="1"/>
</dbReference>
<dbReference type="GO" id="GO:0003700">
    <property type="term" value="F:DNA-binding transcription factor activity"/>
    <property type="evidence" value="ECO:0007669"/>
    <property type="project" value="TreeGrafter"/>
</dbReference>
<dbReference type="SMART" id="SM00419">
    <property type="entry name" value="HTH_CRP"/>
    <property type="match status" value="1"/>
</dbReference>
<feature type="domain" description="HTH crp-type" evidence="5">
    <location>
        <begin position="148"/>
        <end position="216"/>
    </location>
</feature>
<dbReference type="SUPFAM" id="SSF46785">
    <property type="entry name" value="Winged helix' DNA-binding domain"/>
    <property type="match status" value="1"/>
</dbReference>
<dbReference type="NCBIfam" id="NF006901">
    <property type="entry name" value="PRK09392.1"/>
    <property type="match status" value="1"/>
</dbReference>
<dbReference type="Gene3D" id="2.60.120.10">
    <property type="entry name" value="Jelly Rolls"/>
    <property type="match status" value="1"/>
</dbReference>
<dbReference type="InterPro" id="IPR012318">
    <property type="entry name" value="HTH_CRP"/>
</dbReference>
<dbReference type="EMBL" id="QPJY01000003">
    <property type="protein sequence ID" value="RCX31326.1"/>
    <property type="molecule type" value="Genomic_DNA"/>
</dbReference>
<evidence type="ECO:0000256" key="3">
    <source>
        <dbReference type="ARBA" id="ARBA00023163"/>
    </source>
</evidence>
<accession>A0A369CF67</accession>
<feature type="domain" description="Cyclic nucleotide-binding" evidence="4">
    <location>
        <begin position="14"/>
        <end position="134"/>
    </location>
</feature>
<dbReference type="PANTHER" id="PTHR24567">
    <property type="entry name" value="CRP FAMILY TRANSCRIPTIONAL REGULATORY PROTEIN"/>
    <property type="match status" value="1"/>
</dbReference>
<dbReference type="Proteomes" id="UP000252707">
    <property type="component" value="Unassembled WGS sequence"/>
</dbReference>
<sequence length="238" mass="25849">MSSARITALRRLELFQSLPESGLARLTRNAVTLNLPRAADLFGQGEEPEFLHVLLEGGVQLLGGASDGRETVVEVVRPVDCFILAAVLSNEPYLMTARTLEPTRVLLIPATELRQQLAEDPQLALTLLATLSKQYRDMVRNIKNLKLRSAVQRLGCYLVTEFGDAAAGTEVRLPVDKKLLASHLGMTPETLSRAFNALRSHGATVHGGSVTLTDPAALRALCQPDNLIDILHPADEAQ</sequence>
<dbReference type="SUPFAM" id="SSF51206">
    <property type="entry name" value="cAMP-binding domain-like"/>
    <property type="match status" value="1"/>
</dbReference>
<keyword evidence="7" id="KW-1185">Reference proteome</keyword>
<protein>
    <submittedName>
        <fullName evidence="6">CRP/FNR family transcriptional activator FtrB</fullName>
    </submittedName>
</protein>
<name>A0A369CF67_9GAMM</name>
<keyword evidence="2" id="KW-0238">DNA-binding</keyword>
<dbReference type="RefSeq" id="WP_170142117.1">
    <property type="nucleotide sequence ID" value="NZ_QPJY01000003.1"/>
</dbReference>
<proteinExistence type="predicted"/>
<evidence type="ECO:0000259" key="5">
    <source>
        <dbReference type="PROSITE" id="PS51063"/>
    </source>
</evidence>
<dbReference type="SMART" id="SM00100">
    <property type="entry name" value="cNMP"/>
    <property type="match status" value="1"/>
</dbReference>
<organism evidence="6 7">
    <name type="scientific">Thioalbus denitrificans</name>
    <dbReference type="NCBI Taxonomy" id="547122"/>
    <lineage>
        <taxon>Bacteria</taxon>
        <taxon>Pseudomonadati</taxon>
        <taxon>Pseudomonadota</taxon>
        <taxon>Gammaproteobacteria</taxon>
        <taxon>Chromatiales</taxon>
        <taxon>Ectothiorhodospiraceae</taxon>
        <taxon>Thioalbus</taxon>
    </lineage>
</organism>
<dbReference type="GO" id="GO:0003677">
    <property type="term" value="F:DNA binding"/>
    <property type="evidence" value="ECO:0007669"/>
    <property type="project" value="UniProtKB-KW"/>
</dbReference>
<dbReference type="InterPro" id="IPR018490">
    <property type="entry name" value="cNMP-bd_dom_sf"/>
</dbReference>
<dbReference type="InterPro" id="IPR050397">
    <property type="entry name" value="Env_Response_Regulators"/>
</dbReference>
<dbReference type="InterPro" id="IPR000595">
    <property type="entry name" value="cNMP-bd_dom"/>
</dbReference>
<dbReference type="InterPro" id="IPR036390">
    <property type="entry name" value="WH_DNA-bd_sf"/>
</dbReference>
<evidence type="ECO:0000256" key="2">
    <source>
        <dbReference type="ARBA" id="ARBA00023125"/>
    </source>
</evidence>
<dbReference type="GO" id="GO:0005829">
    <property type="term" value="C:cytosol"/>
    <property type="evidence" value="ECO:0007669"/>
    <property type="project" value="TreeGrafter"/>
</dbReference>
<evidence type="ECO:0000313" key="6">
    <source>
        <dbReference type="EMBL" id="RCX31326.1"/>
    </source>
</evidence>
<evidence type="ECO:0000256" key="1">
    <source>
        <dbReference type="ARBA" id="ARBA00023015"/>
    </source>
</evidence>
<evidence type="ECO:0000313" key="7">
    <source>
        <dbReference type="Proteomes" id="UP000252707"/>
    </source>
</evidence>
<reference evidence="6 7" key="1">
    <citation type="submission" date="2018-07" db="EMBL/GenBank/DDBJ databases">
        <title>Genomic Encyclopedia of Type Strains, Phase IV (KMG-IV): sequencing the most valuable type-strain genomes for metagenomic binning, comparative biology and taxonomic classification.</title>
        <authorList>
            <person name="Goeker M."/>
        </authorList>
    </citation>
    <scope>NUCLEOTIDE SEQUENCE [LARGE SCALE GENOMIC DNA]</scope>
    <source>
        <strain evidence="6 7">DSM 26407</strain>
    </source>
</reference>
<dbReference type="PROSITE" id="PS51063">
    <property type="entry name" value="HTH_CRP_2"/>
    <property type="match status" value="1"/>
</dbReference>
<gene>
    <name evidence="6" type="ORF">DFQ59_103294</name>
</gene>
<dbReference type="Pfam" id="PF13545">
    <property type="entry name" value="HTH_Crp_2"/>
    <property type="match status" value="1"/>
</dbReference>
<evidence type="ECO:0000259" key="4">
    <source>
        <dbReference type="PROSITE" id="PS50042"/>
    </source>
</evidence>
<dbReference type="CDD" id="cd00038">
    <property type="entry name" value="CAP_ED"/>
    <property type="match status" value="1"/>
</dbReference>
<dbReference type="InterPro" id="IPR036388">
    <property type="entry name" value="WH-like_DNA-bd_sf"/>
</dbReference>
<keyword evidence="1" id="KW-0805">Transcription regulation</keyword>
<keyword evidence="3" id="KW-0804">Transcription</keyword>